<dbReference type="GeneID" id="106750596"/>
<keyword evidence="2" id="KW-0732">Signal</keyword>
<evidence type="ECO:0000256" key="1">
    <source>
        <dbReference type="SAM" id="Phobius"/>
    </source>
</evidence>
<dbReference type="InterPro" id="IPR006621">
    <property type="entry name" value="Nose-resist-to-fluoxetine_N"/>
</dbReference>
<evidence type="ECO:0000313" key="5">
    <source>
        <dbReference type="RefSeq" id="XP_014486529.1"/>
    </source>
</evidence>
<evidence type="ECO:0000256" key="2">
    <source>
        <dbReference type="SAM" id="SignalP"/>
    </source>
</evidence>
<feature type="transmembrane region" description="Helical" evidence="1">
    <location>
        <begin position="372"/>
        <end position="396"/>
    </location>
</feature>
<feature type="transmembrane region" description="Helical" evidence="1">
    <location>
        <begin position="660"/>
        <end position="681"/>
    </location>
</feature>
<gene>
    <name evidence="5" type="primary">LOC106750596</name>
</gene>
<feature type="transmembrane region" description="Helical" evidence="1">
    <location>
        <begin position="551"/>
        <end position="572"/>
    </location>
</feature>
<feature type="signal peptide" evidence="2">
    <location>
        <begin position="1"/>
        <end position="21"/>
    </location>
</feature>
<dbReference type="PANTHER" id="PTHR11161">
    <property type="entry name" value="O-ACYLTRANSFERASE"/>
    <property type="match status" value="1"/>
</dbReference>
<dbReference type="Pfam" id="PF20146">
    <property type="entry name" value="NRF"/>
    <property type="match status" value="1"/>
</dbReference>
<feature type="transmembrane region" description="Helical" evidence="1">
    <location>
        <begin position="340"/>
        <end position="360"/>
    </location>
</feature>
<dbReference type="InterPro" id="IPR052728">
    <property type="entry name" value="O2_lipid_transport_reg"/>
</dbReference>
<dbReference type="GO" id="GO:0016747">
    <property type="term" value="F:acyltransferase activity, transferring groups other than amino-acyl groups"/>
    <property type="evidence" value="ECO:0007669"/>
    <property type="project" value="InterPro"/>
</dbReference>
<dbReference type="Pfam" id="PF01757">
    <property type="entry name" value="Acyl_transf_3"/>
    <property type="match status" value="1"/>
</dbReference>
<feature type="transmembrane region" description="Helical" evidence="1">
    <location>
        <begin position="229"/>
        <end position="248"/>
    </location>
</feature>
<feature type="transmembrane region" description="Helical" evidence="1">
    <location>
        <begin position="523"/>
        <end position="539"/>
    </location>
</feature>
<evidence type="ECO:0000259" key="3">
    <source>
        <dbReference type="SMART" id="SM00703"/>
    </source>
</evidence>
<dbReference type="AlphaFoldDB" id="A0A6P3Y964"/>
<keyword evidence="1" id="KW-0812">Transmembrane</keyword>
<keyword evidence="1" id="KW-0472">Membrane</keyword>
<dbReference type="RefSeq" id="XP_014486529.1">
    <property type="nucleotide sequence ID" value="XM_014631043.1"/>
</dbReference>
<organism evidence="4 5">
    <name type="scientific">Dinoponera quadriceps</name>
    <name type="common">South American ant</name>
    <dbReference type="NCBI Taxonomy" id="609295"/>
    <lineage>
        <taxon>Eukaryota</taxon>
        <taxon>Metazoa</taxon>
        <taxon>Ecdysozoa</taxon>
        <taxon>Arthropoda</taxon>
        <taxon>Hexapoda</taxon>
        <taxon>Insecta</taxon>
        <taxon>Pterygota</taxon>
        <taxon>Neoptera</taxon>
        <taxon>Endopterygota</taxon>
        <taxon>Hymenoptera</taxon>
        <taxon>Apocrita</taxon>
        <taxon>Aculeata</taxon>
        <taxon>Formicoidea</taxon>
        <taxon>Formicidae</taxon>
        <taxon>Ponerinae</taxon>
        <taxon>Ponerini</taxon>
        <taxon>Dinoponera</taxon>
    </lineage>
</organism>
<feature type="transmembrane region" description="Helical" evidence="1">
    <location>
        <begin position="592"/>
        <end position="611"/>
    </location>
</feature>
<accession>A0A6P3Y964</accession>
<feature type="transmembrane region" description="Helical" evidence="1">
    <location>
        <begin position="442"/>
        <end position="462"/>
    </location>
</feature>
<evidence type="ECO:0000313" key="4">
    <source>
        <dbReference type="Proteomes" id="UP000515204"/>
    </source>
</evidence>
<keyword evidence="4" id="KW-1185">Reference proteome</keyword>
<feature type="transmembrane region" description="Helical" evidence="1">
    <location>
        <begin position="299"/>
        <end position="320"/>
    </location>
</feature>
<dbReference type="PANTHER" id="PTHR11161:SF71">
    <property type="entry name" value="NOSE RESISTANT-TO-FLUOXETINE PROTEIN N-TERMINAL DOMAIN-CONTAINING PROTEIN"/>
    <property type="match status" value="1"/>
</dbReference>
<feature type="chain" id="PRO_5028444827" evidence="2">
    <location>
        <begin position="22"/>
        <end position="719"/>
    </location>
</feature>
<reference evidence="5" key="1">
    <citation type="submission" date="2025-08" db="UniProtKB">
        <authorList>
            <consortium name="RefSeq"/>
        </authorList>
    </citation>
    <scope>IDENTIFICATION</scope>
</reference>
<proteinExistence type="predicted"/>
<dbReference type="Proteomes" id="UP000515204">
    <property type="component" value="Unplaced"/>
</dbReference>
<dbReference type="InterPro" id="IPR002656">
    <property type="entry name" value="Acyl_transf_3_dom"/>
</dbReference>
<dbReference type="OrthoDB" id="10006435at2759"/>
<dbReference type="KEGG" id="dqu:106750596"/>
<keyword evidence="1" id="KW-1133">Transmembrane helix</keyword>
<protein>
    <submittedName>
        <fullName evidence="5">Nose resistant to fluoxetine protein 6-like isoform X1</fullName>
    </submittedName>
</protein>
<name>A0A6P3Y964_DINQU</name>
<feature type="transmembrane region" description="Helical" evidence="1">
    <location>
        <begin position="469"/>
        <end position="489"/>
    </location>
</feature>
<feature type="domain" description="Nose resistant-to-fluoxetine protein N-terminal" evidence="3">
    <location>
        <begin position="71"/>
        <end position="215"/>
    </location>
</feature>
<sequence length="719" mass="81201">MISQAFQALLLSLIAAHGSIGNTGHIFRIKSNGSSVRHEDARTSHDSDSESAVLLARELELLQQTIGVIRDDTCRNECRSVLAGLRDLAGWAVKFYDATAKMPTGVLAGSVYQLGNFDECLDLDDGAPAGIRGRYCLGEIDVGVPEIYLGENGSIWEAFRDAEERYREPIRKLYWGICSPAGCAAEDIEEVVREILAVAFGGSRLRLTVAMSEMSCYENEFEAVGTLDIIYVCAILCVILMILGGTVFHTVCLRNKDVTPDGILLKILISFSLISNLKKLFSPAQVDNLHLDCVSGIKFISMVFIVAGHSLVFIMSGPVYNKYFYDEAVTKIENSIFLNNPLLVDTFLLLSGFLFCSVLLRELDKRKSVNFLLLYAARYIRLTPAYFVMVGLYATWLTQLDRGPLWSMMRQEKEKCLTSWWANLLYINNYVNTHKICMFQSWYLAVDTQLFVLAPAIIYPLWRWRKIGKYLLLGATAISMAIPFAMTLLGNLDPTLMVYSREIKDITINHFFASAYIKTHMRAESYCIGLIFGYGAYRLQAGERKLSKKFIIFGWLFATLSLLISMFSITIFYNVRKDFTVVEAAVYSPLHRFLWCMGVGWILIACITDNAGPIRNFLRCRMFVVLSRLTYSAYLVNGFVELHNAATLRTPQHLNNFQLLRTILSHVILTFGGAVVLSTMFESPILGLGRTFLQKGMLYYDYKLKMESCTEKLYSENDN</sequence>
<dbReference type="SMART" id="SM00703">
    <property type="entry name" value="NRF"/>
    <property type="match status" value="1"/>
</dbReference>